<proteinExistence type="inferred from homology"/>
<dbReference type="PRINTS" id="PR00725">
    <property type="entry name" value="DADACBPTASE1"/>
</dbReference>
<dbReference type="Gene3D" id="3.40.710.10">
    <property type="entry name" value="DD-peptidase/beta-lactamase superfamily"/>
    <property type="match status" value="1"/>
</dbReference>
<keyword evidence="6" id="KW-0961">Cell wall biogenesis/degradation</keyword>
<evidence type="ECO:0000313" key="10">
    <source>
        <dbReference type="Proteomes" id="UP000790580"/>
    </source>
</evidence>
<protein>
    <submittedName>
        <fullName evidence="9">D-alanyl-D-alanine carboxypeptidase</fullName>
    </submittedName>
</protein>
<gene>
    <name evidence="9" type="ORF">KS407_01250</name>
</gene>
<keyword evidence="5" id="KW-0573">Peptidoglycan synthesis</keyword>
<evidence type="ECO:0000313" key="9">
    <source>
        <dbReference type="EMBL" id="MBU9720066.1"/>
    </source>
</evidence>
<evidence type="ECO:0000256" key="5">
    <source>
        <dbReference type="ARBA" id="ARBA00022984"/>
    </source>
</evidence>
<dbReference type="InterPro" id="IPR012338">
    <property type="entry name" value="Beta-lactam/transpept-like"/>
</dbReference>
<dbReference type="SUPFAM" id="SSF56601">
    <property type="entry name" value="beta-lactamase/transpeptidase-like"/>
    <property type="match status" value="1"/>
</dbReference>
<dbReference type="Proteomes" id="UP000790580">
    <property type="component" value="Unassembled WGS sequence"/>
</dbReference>
<evidence type="ECO:0000256" key="3">
    <source>
        <dbReference type="ARBA" id="ARBA00022801"/>
    </source>
</evidence>
<evidence type="ECO:0000256" key="6">
    <source>
        <dbReference type="ARBA" id="ARBA00023316"/>
    </source>
</evidence>
<dbReference type="PANTHER" id="PTHR21581">
    <property type="entry name" value="D-ALANYL-D-ALANINE CARBOXYPEPTIDASE"/>
    <property type="match status" value="1"/>
</dbReference>
<evidence type="ECO:0000259" key="8">
    <source>
        <dbReference type="Pfam" id="PF00768"/>
    </source>
</evidence>
<keyword evidence="9" id="KW-0645">Protease</keyword>
<accession>A0ABS6JND7</accession>
<keyword evidence="2" id="KW-0732">Signal</keyword>
<dbReference type="InterPro" id="IPR018044">
    <property type="entry name" value="Peptidase_S11"/>
</dbReference>
<evidence type="ECO:0000256" key="2">
    <source>
        <dbReference type="ARBA" id="ARBA00022729"/>
    </source>
</evidence>
<dbReference type="InterPro" id="IPR001967">
    <property type="entry name" value="Peptidase_S11_N"/>
</dbReference>
<evidence type="ECO:0000256" key="4">
    <source>
        <dbReference type="ARBA" id="ARBA00022960"/>
    </source>
</evidence>
<dbReference type="PANTHER" id="PTHR21581:SF33">
    <property type="entry name" value="D-ALANYL-D-ALANINE CARBOXYPEPTIDASE DACB"/>
    <property type="match status" value="1"/>
</dbReference>
<keyword evidence="3" id="KW-0378">Hydrolase</keyword>
<evidence type="ECO:0000256" key="7">
    <source>
        <dbReference type="RuleBase" id="RU004016"/>
    </source>
</evidence>
<dbReference type="EMBL" id="JAHQCR010000010">
    <property type="protein sequence ID" value="MBU9720066.1"/>
    <property type="molecule type" value="Genomic_DNA"/>
</dbReference>
<organism evidence="9 10">
    <name type="scientific">Evansella alkalicola</name>
    <dbReference type="NCBI Taxonomy" id="745819"/>
    <lineage>
        <taxon>Bacteria</taxon>
        <taxon>Bacillati</taxon>
        <taxon>Bacillota</taxon>
        <taxon>Bacilli</taxon>
        <taxon>Bacillales</taxon>
        <taxon>Bacillaceae</taxon>
        <taxon>Evansella</taxon>
    </lineage>
</organism>
<comment type="caution">
    <text evidence="9">The sequence shown here is derived from an EMBL/GenBank/DDBJ whole genome shotgun (WGS) entry which is preliminary data.</text>
</comment>
<feature type="domain" description="Peptidase S11 D-alanyl-D-alanine carboxypeptidase A N-terminal" evidence="8">
    <location>
        <begin position="41"/>
        <end position="264"/>
    </location>
</feature>
<keyword evidence="10" id="KW-1185">Reference proteome</keyword>
<keyword evidence="9" id="KW-0121">Carboxypeptidase</keyword>
<name>A0ABS6JND7_9BACI</name>
<keyword evidence="4" id="KW-0133">Cell shape</keyword>
<dbReference type="Pfam" id="PF00768">
    <property type="entry name" value="Peptidase_S11"/>
    <property type="match status" value="1"/>
</dbReference>
<reference evidence="9 10" key="1">
    <citation type="submission" date="2021-06" db="EMBL/GenBank/DDBJ databases">
        <title>Bacillus sp. RD4P76, an endophyte from a halophyte.</title>
        <authorList>
            <person name="Sun J.-Q."/>
        </authorList>
    </citation>
    <scope>NUCLEOTIDE SEQUENCE [LARGE SCALE GENOMIC DNA]</scope>
    <source>
        <strain evidence="9 10">JCM 17098</strain>
    </source>
</reference>
<dbReference type="GO" id="GO:0004180">
    <property type="term" value="F:carboxypeptidase activity"/>
    <property type="evidence" value="ECO:0007669"/>
    <property type="project" value="UniProtKB-KW"/>
</dbReference>
<comment type="similarity">
    <text evidence="1 7">Belongs to the peptidase S11 family.</text>
</comment>
<sequence>MKSVGEKMGKSFMKIRLIMLSILILFTMYHEPISANELPPAPNLVSEAAILIDSNTGKVLYQKNAHQEMYPASITKIITAIIAIETQNLDDMVIASWDAVRAIGTRVYLLEDEEVQLRQLLHGLMVSSGNDAAIAIAEHIDGSVEAFAERMNDFVQNKVGVTASNFSNPHGLFEEEHVTTASDMAKISAYAMKNETFRELVSTEYYDWVGEGWETRLYNHHPLTRGNDEIIGIKNGFVSMSGTTLVTAAKIDDTELISVTLKAPSRNAAATDTMNLMDYGFANYETEWISFEGEVELTHYVYPDVIPVTKRAGERLNYTITESGIVFIHGEERLLDEVLLPKRPLVSTNFLINNSQMHMKVNEDKRLWSNWLIKTGLHFYRRR</sequence>
<evidence type="ECO:0000256" key="1">
    <source>
        <dbReference type="ARBA" id="ARBA00007164"/>
    </source>
</evidence>